<dbReference type="EMBL" id="UINC01111832">
    <property type="protein sequence ID" value="SVC80332.1"/>
    <property type="molecule type" value="Genomic_DNA"/>
</dbReference>
<evidence type="ECO:0000313" key="1">
    <source>
        <dbReference type="EMBL" id="SVC80332.1"/>
    </source>
</evidence>
<dbReference type="AlphaFoldDB" id="A0A382Q781"/>
<feature type="non-terminal residue" evidence="1">
    <location>
        <position position="336"/>
    </location>
</feature>
<name>A0A382Q781_9ZZZZ</name>
<proteinExistence type="predicted"/>
<protein>
    <submittedName>
        <fullName evidence="1">Uncharacterized protein</fullName>
    </submittedName>
</protein>
<gene>
    <name evidence="1" type="ORF">METZ01_LOCUS333186</name>
</gene>
<accession>A0A382Q781</accession>
<organism evidence="1">
    <name type="scientific">marine metagenome</name>
    <dbReference type="NCBI Taxonomy" id="408172"/>
    <lineage>
        <taxon>unclassified sequences</taxon>
        <taxon>metagenomes</taxon>
        <taxon>ecological metagenomes</taxon>
    </lineage>
</organism>
<reference evidence="1" key="1">
    <citation type="submission" date="2018-05" db="EMBL/GenBank/DDBJ databases">
        <authorList>
            <person name="Lanie J.A."/>
            <person name="Ng W.-L."/>
            <person name="Kazmierczak K.M."/>
            <person name="Andrzejewski T.M."/>
            <person name="Davidsen T.M."/>
            <person name="Wayne K.J."/>
            <person name="Tettelin H."/>
            <person name="Glass J.I."/>
            <person name="Rusch D."/>
            <person name="Podicherti R."/>
            <person name="Tsui H.-C.T."/>
            <person name="Winkler M.E."/>
        </authorList>
    </citation>
    <scope>NUCLEOTIDE SEQUENCE</scope>
</reference>
<feature type="non-terminal residue" evidence="1">
    <location>
        <position position="1"/>
    </location>
</feature>
<sequence>NVISEIKLQGDSTVWLGTGQGLAMMQDSISVFAMGSLTIEESNTIMLLTDGISAIAVNDSSIIVAGATDDGVTPVGAGFYFAEDALDPTISWIHFSQPVDNQTDTLADFADKYFRALPVTVANNNVTYDAAISDDYIWIASWAGGLRRIPLQNLAGDSSWTRVPLPLDDMDVLTTCNDTSYADNILKDYYLNPRDPLDDGNHNHKAFSVLAYGDTVWVGTANGINRGLLGQNGCIDWAHFSFPQDGISGNFVVGLARQVWGNTDIIWAVTMNAEDQGEERGLSYTIDNSTWHTALIGERIYNVYAKDSLVFAASENGLWKSIIEDPHDAPMWALFE</sequence>